<organism evidence="1 2">
    <name type="scientific">Plakobranchus ocellatus</name>
    <dbReference type="NCBI Taxonomy" id="259542"/>
    <lineage>
        <taxon>Eukaryota</taxon>
        <taxon>Metazoa</taxon>
        <taxon>Spiralia</taxon>
        <taxon>Lophotrochozoa</taxon>
        <taxon>Mollusca</taxon>
        <taxon>Gastropoda</taxon>
        <taxon>Heterobranchia</taxon>
        <taxon>Euthyneura</taxon>
        <taxon>Panpulmonata</taxon>
        <taxon>Sacoglossa</taxon>
        <taxon>Placobranchoidea</taxon>
        <taxon>Plakobranchidae</taxon>
        <taxon>Plakobranchus</taxon>
    </lineage>
</organism>
<reference evidence="1 2" key="1">
    <citation type="journal article" date="2021" name="Elife">
        <title>Chloroplast acquisition without the gene transfer in kleptoplastic sea slugs, Plakobranchus ocellatus.</title>
        <authorList>
            <person name="Maeda T."/>
            <person name="Takahashi S."/>
            <person name="Yoshida T."/>
            <person name="Shimamura S."/>
            <person name="Takaki Y."/>
            <person name="Nagai Y."/>
            <person name="Toyoda A."/>
            <person name="Suzuki Y."/>
            <person name="Arimoto A."/>
            <person name="Ishii H."/>
            <person name="Satoh N."/>
            <person name="Nishiyama T."/>
            <person name="Hasebe M."/>
            <person name="Maruyama T."/>
            <person name="Minagawa J."/>
            <person name="Obokata J."/>
            <person name="Shigenobu S."/>
        </authorList>
    </citation>
    <scope>NUCLEOTIDE SEQUENCE [LARGE SCALE GENOMIC DNA]</scope>
</reference>
<evidence type="ECO:0000313" key="2">
    <source>
        <dbReference type="Proteomes" id="UP000735302"/>
    </source>
</evidence>
<protein>
    <submittedName>
        <fullName evidence="1">Uncharacterized protein</fullName>
    </submittedName>
</protein>
<name>A0AAV4BK65_9GAST</name>
<dbReference type="EMBL" id="BLXT01005052">
    <property type="protein sequence ID" value="GFO19168.1"/>
    <property type="molecule type" value="Genomic_DNA"/>
</dbReference>
<dbReference type="AlphaFoldDB" id="A0AAV4BK65"/>
<proteinExistence type="predicted"/>
<dbReference type="Proteomes" id="UP000735302">
    <property type="component" value="Unassembled WGS sequence"/>
</dbReference>
<keyword evidence="2" id="KW-1185">Reference proteome</keyword>
<gene>
    <name evidence="1" type="ORF">PoB_004567300</name>
</gene>
<comment type="caution">
    <text evidence="1">The sequence shown here is derived from an EMBL/GenBank/DDBJ whole genome shotgun (WGS) entry which is preliminary data.</text>
</comment>
<accession>A0AAV4BK65</accession>
<sequence length="94" mass="10750">MVRQDCPCYFLLDTTAAWYGKTVFATSYWTQQQHSMARLSFLLLTGHKSSMITALYSAQTTPPYWQRSVLKQQAQQGSLCPPQLEETEPSNGWI</sequence>
<evidence type="ECO:0000313" key="1">
    <source>
        <dbReference type="EMBL" id="GFO19168.1"/>
    </source>
</evidence>